<dbReference type="AlphaFoldDB" id="A0A699WE94"/>
<sequence>GGGGGVTWDSEALGAPDVPDGPVGEGGG</sequence>
<evidence type="ECO:0000256" key="1">
    <source>
        <dbReference type="SAM" id="MobiDB-lite"/>
    </source>
</evidence>
<comment type="caution">
    <text evidence="2">The sequence shown here is derived from an EMBL/GenBank/DDBJ whole genome shotgun (WGS) entry which is preliminary data.</text>
</comment>
<organism evidence="2">
    <name type="scientific">Tanacetum cinerariifolium</name>
    <name type="common">Dalmatian daisy</name>
    <name type="synonym">Chrysanthemum cinerariifolium</name>
    <dbReference type="NCBI Taxonomy" id="118510"/>
    <lineage>
        <taxon>Eukaryota</taxon>
        <taxon>Viridiplantae</taxon>
        <taxon>Streptophyta</taxon>
        <taxon>Embryophyta</taxon>
        <taxon>Tracheophyta</taxon>
        <taxon>Spermatophyta</taxon>
        <taxon>Magnoliopsida</taxon>
        <taxon>eudicotyledons</taxon>
        <taxon>Gunneridae</taxon>
        <taxon>Pentapetalae</taxon>
        <taxon>asterids</taxon>
        <taxon>campanulids</taxon>
        <taxon>Asterales</taxon>
        <taxon>Asteraceae</taxon>
        <taxon>Asteroideae</taxon>
        <taxon>Anthemideae</taxon>
        <taxon>Anthemidinae</taxon>
        <taxon>Tanacetum</taxon>
    </lineage>
</organism>
<protein>
    <submittedName>
        <fullName evidence="2">Uncharacterized protein</fullName>
    </submittedName>
</protein>
<feature type="region of interest" description="Disordered" evidence="1">
    <location>
        <begin position="1"/>
        <end position="28"/>
    </location>
</feature>
<proteinExistence type="predicted"/>
<gene>
    <name evidence="2" type="ORF">Tci_916998</name>
</gene>
<reference evidence="2" key="1">
    <citation type="journal article" date="2019" name="Sci. Rep.">
        <title>Draft genome of Tanacetum cinerariifolium, the natural source of mosquito coil.</title>
        <authorList>
            <person name="Yamashiro T."/>
            <person name="Shiraishi A."/>
            <person name="Satake H."/>
            <person name="Nakayama K."/>
        </authorList>
    </citation>
    <scope>NUCLEOTIDE SEQUENCE</scope>
</reference>
<evidence type="ECO:0000313" key="2">
    <source>
        <dbReference type="EMBL" id="GFD45029.1"/>
    </source>
</evidence>
<feature type="non-terminal residue" evidence="2">
    <location>
        <position position="1"/>
    </location>
</feature>
<dbReference type="EMBL" id="BKCJ011638171">
    <property type="protein sequence ID" value="GFD45029.1"/>
    <property type="molecule type" value="Genomic_DNA"/>
</dbReference>
<feature type="non-terminal residue" evidence="2">
    <location>
        <position position="28"/>
    </location>
</feature>
<accession>A0A699WE94</accession>
<name>A0A699WE94_TANCI</name>